<organism evidence="2 3">
    <name type="scientific">Actinophytocola oryzae</name>
    <dbReference type="NCBI Taxonomy" id="502181"/>
    <lineage>
        <taxon>Bacteria</taxon>
        <taxon>Bacillati</taxon>
        <taxon>Actinomycetota</taxon>
        <taxon>Actinomycetes</taxon>
        <taxon>Pseudonocardiales</taxon>
        <taxon>Pseudonocardiaceae</taxon>
    </lineage>
</organism>
<dbReference type="SUPFAM" id="SSF54001">
    <property type="entry name" value="Cysteine proteinases"/>
    <property type="match status" value="1"/>
</dbReference>
<protein>
    <submittedName>
        <fullName evidence="2">Arylamine N-acetyltransferase</fullName>
    </submittedName>
</protein>
<keyword evidence="2" id="KW-0808">Transferase</keyword>
<proteinExistence type="inferred from homology"/>
<gene>
    <name evidence="2" type="ORF">CLV71_110187</name>
</gene>
<dbReference type="InterPro" id="IPR038765">
    <property type="entry name" value="Papain-like_cys_pep_sf"/>
</dbReference>
<dbReference type="Proteomes" id="UP000294927">
    <property type="component" value="Unassembled WGS sequence"/>
</dbReference>
<comment type="similarity">
    <text evidence="1">Belongs to the arylamine N-acetyltransferase family.</text>
</comment>
<dbReference type="OrthoDB" id="7181050at2"/>
<dbReference type="GO" id="GO:0016407">
    <property type="term" value="F:acetyltransferase activity"/>
    <property type="evidence" value="ECO:0007669"/>
    <property type="project" value="InterPro"/>
</dbReference>
<comment type="caution">
    <text evidence="2">The sequence shown here is derived from an EMBL/GenBank/DDBJ whole genome shotgun (WGS) entry which is preliminary data.</text>
</comment>
<reference evidence="2 3" key="1">
    <citation type="submission" date="2019-03" db="EMBL/GenBank/DDBJ databases">
        <title>Genomic Encyclopedia of Archaeal and Bacterial Type Strains, Phase II (KMG-II): from individual species to whole genera.</title>
        <authorList>
            <person name="Goeker M."/>
        </authorList>
    </citation>
    <scope>NUCLEOTIDE SEQUENCE [LARGE SCALE GENOMIC DNA]</scope>
    <source>
        <strain evidence="2 3">DSM 45499</strain>
    </source>
</reference>
<dbReference type="AlphaFoldDB" id="A0A4R7VD15"/>
<dbReference type="Gene3D" id="2.40.128.150">
    <property type="entry name" value="Cysteine proteinases"/>
    <property type="match status" value="1"/>
</dbReference>
<keyword evidence="3" id="KW-1185">Reference proteome</keyword>
<accession>A0A4R7VD15</accession>
<sequence>MTVTTPPVDAPLRDAYLRRLGFATPLPATVETLYALHRAQVERIPYESAWIWLGERRTIAPLDSVRYLVSGRGGYCYHLNGALATLLGWLGFTVHWHSGGVQGHVDAAPNVGGNHLALTVTDLPSDTNSSGAWYLDTGLGDGPHEPMPLREGTYAQGPHTYRLRPSEIAPGGWRFDADPSMSLHGMDFTPGNATPDDLREQHEHLQSSRDSSFVRTLAVFRRDTTGVDFLRGRVLSRLGDEENTTELDTSTDWYACLADVFGLPLSDVDAERRDALWHKVTAAHEAWQAAVTRAGAAVAQ</sequence>
<dbReference type="PANTHER" id="PTHR11786">
    <property type="entry name" value="N-HYDROXYARYLAMINE O-ACETYLTRANSFERASE"/>
    <property type="match status" value="1"/>
</dbReference>
<name>A0A4R7VD15_9PSEU</name>
<dbReference type="PANTHER" id="PTHR11786:SF0">
    <property type="entry name" value="ARYLAMINE N-ACETYLTRANSFERASE 4-RELATED"/>
    <property type="match status" value="1"/>
</dbReference>
<evidence type="ECO:0000313" key="2">
    <source>
        <dbReference type="EMBL" id="TDV47004.1"/>
    </source>
</evidence>
<dbReference type="RefSeq" id="WP_133905511.1">
    <property type="nucleotide sequence ID" value="NZ_SOCP01000010.1"/>
</dbReference>
<evidence type="ECO:0000313" key="3">
    <source>
        <dbReference type="Proteomes" id="UP000294927"/>
    </source>
</evidence>
<dbReference type="InterPro" id="IPR001447">
    <property type="entry name" value="Arylamine_N-AcTrfase"/>
</dbReference>
<dbReference type="EMBL" id="SOCP01000010">
    <property type="protein sequence ID" value="TDV47004.1"/>
    <property type="molecule type" value="Genomic_DNA"/>
</dbReference>
<evidence type="ECO:0000256" key="1">
    <source>
        <dbReference type="ARBA" id="ARBA00006547"/>
    </source>
</evidence>
<dbReference type="Pfam" id="PF00797">
    <property type="entry name" value="Acetyltransf_2"/>
    <property type="match status" value="1"/>
</dbReference>
<dbReference type="Gene3D" id="3.30.2140.10">
    <property type="entry name" value="Arylamine N-acetyltransferase"/>
    <property type="match status" value="1"/>
</dbReference>